<protein>
    <submittedName>
        <fullName evidence="2">Uncharacterized protein</fullName>
    </submittedName>
</protein>
<dbReference type="EMBL" id="MCFJ01000001">
    <property type="protein sequence ID" value="ORY71820.1"/>
    <property type="molecule type" value="Genomic_DNA"/>
</dbReference>
<dbReference type="GeneID" id="63779053"/>
<reference evidence="2 3" key="1">
    <citation type="submission" date="2016-07" db="EMBL/GenBank/DDBJ databases">
        <title>Pervasive Adenine N6-methylation of Active Genes in Fungi.</title>
        <authorList>
            <consortium name="DOE Joint Genome Institute"/>
            <person name="Mondo S.J."/>
            <person name="Dannebaum R.O."/>
            <person name="Kuo R.C."/>
            <person name="Labutti K."/>
            <person name="Haridas S."/>
            <person name="Kuo A."/>
            <person name="Salamov A."/>
            <person name="Ahrendt S.R."/>
            <person name="Lipzen A."/>
            <person name="Sullivan W."/>
            <person name="Andreopoulos W.B."/>
            <person name="Clum A."/>
            <person name="Lindquist E."/>
            <person name="Daum C."/>
            <person name="Ramamoorthy G.K."/>
            <person name="Gryganskyi A."/>
            <person name="Culley D."/>
            <person name="Magnuson J.K."/>
            <person name="James T.Y."/>
            <person name="O'Malley M.A."/>
            <person name="Stajich J.E."/>
            <person name="Spatafora J.W."/>
            <person name="Visel A."/>
            <person name="Grigoriev I.V."/>
        </authorList>
    </citation>
    <scope>NUCLEOTIDE SEQUENCE [LARGE SCALE GENOMIC DNA]</scope>
    <source>
        <strain evidence="2 3">CBS 129021</strain>
    </source>
</reference>
<accession>A0A1Y2EJU4</accession>
<dbReference type="RefSeq" id="XP_040721412.1">
    <property type="nucleotide sequence ID" value="XM_040862841.1"/>
</dbReference>
<gene>
    <name evidence="2" type="ORF">BCR38DRAFT_470690</name>
</gene>
<keyword evidence="3" id="KW-1185">Reference proteome</keyword>
<name>A0A1Y2EJU4_9PEZI</name>
<proteinExistence type="predicted"/>
<sequence length="223" mass="23782">MQAAIRLGERASVSSTSSTRAGGHRLAGIRVSSLVDAYARSEAMALAYSQERKSAQCCSGGHRSPILGNSTTSCVCTMKGSICLGPASVATTKQVPSHGGSCFPFEIDRVDNVASIALLLLVVDDTGQLAKGRHQGWNQRQRKQWWAPRLLVVRKGKLQTNGPIFLDSFGTLEYALRALLPIYRRDTAIGGLSAGVFNQLSAVPFTGVGIVVLFNTFGTGNVR</sequence>
<dbReference type="AlphaFoldDB" id="A0A1Y2EJU4"/>
<feature type="compositionally biased region" description="Low complexity" evidence="1">
    <location>
        <begin position="10"/>
        <end position="21"/>
    </location>
</feature>
<comment type="caution">
    <text evidence="2">The sequence shown here is derived from an EMBL/GenBank/DDBJ whole genome shotgun (WGS) entry which is preliminary data.</text>
</comment>
<feature type="region of interest" description="Disordered" evidence="1">
    <location>
        <begin position="1"/>
        <end position="21"/>
    </location>
</feature>
<organism evidence="2 3">
    <name type="scientific">Pseudomassariella vexata</name>
    <dbReference type="NCBI Taxonomy" id="1141098"/>
    <lineage>
        <taxon>Eukaryota</taxon>
        <taxon>Fungi</taxon>
        <taxon>Dikarya</taxon>
        <taxon>Ascomycota</taxon>
        <taxon>Pezizomycotina</taxon>
        <taxon>Sordariomycetes</taxon>
        <taxon>Xylariomycetidae</taxon>
        <taxon>Amphisphaeriales</taxon>
        <taxon>Pseudomassariaceae</taxon>
        <taxon>Pseudomassariella</taxon>
    </lineage>
</organism>
<evidence type="ECO:0000313" key="3">
    <source>
        <dbReference type="Proteomes" id="UP000193689"/>
    </source>
</evidence>
<evidence type="ECO:0000256" key="1">
    <source>
        <dbReference type="SAM" id="MobiDB-lite"/>
    </source>
</evidence>
<dbReference type="InParanoid" id="A0A1Y2EJU4"/>
<evidence type="ECO:0000313" key="2">
    <source>
        <dbReference type="EMBL" id="ORY71820.1"/>
    </source>
</evidence>
<dbReference type="Proteomes" id="UP000193689">
    <property type="component" value="Unassembled WGS sequence"/>
</dbReference>